<feature type="compositionally biased region" description="Low complexity" evidence="2">
    <location>
        <begin position="576"/>
        <end position="593"/>
    </location>
</feature>
<name>A0A4Y7TW45_COPMI</name>
<feature type="region of interest" description="Disordered" evidence="2">
    <location>
        <begin position="573"/>
        <end position="672"/>
    </location>
</feature>
<sequence>MGLPHSEFGGGIQFKFHQCSNLRRKNGGVPNAAVYACYATRDGKKAKSLATAYQKAKDPQWFENTERLKGVTLDTKLTFVVLDSTAPFLRPVKLALSKAYTVSDMLRLRDEAAAQTGDGTAPTFAVPLTLRGDSSNEASLVLALFDYMSDKERREFHAQVESDWKAKQRKDRETELLNLDRELRMLSADIPGSTSSKTFIDIASGLLASITPLFDADFKEDSRLVTDLLSSYRSALSQIRFVTADLSADLSVQLYGKVCLEISSSVRFLERCLRKPALMNELQVVKELRSAKARFDEYPQTTGSPIGSRNLVFQERATLRKIINDSQPTLRNDLQPSLDTEPTRLPLSLSTRHSLATVQNVSSWALLTSFAELKRLLWLTGPAGCGKTQLITSLIDAFGRVGVPTAYFTFNNHSADSNDEPPSLACMTRTIAFQLAAYVDGLAVPVSSAVKNAGELERRSFGEVFEKLVVAPLQVIPNTKKKVDGSNDGEEVHSVFRQPEPVVVILDDIDQCTPAQLEELLPVLEEALPKLPKQARIMLCSRELASVRANLATNTHASIVEYTSASDDDMIEKLNGASTGQSSAGSSSGINSAMWTSTTVGLPSGRRTPQTPSRSSSIRWSSDHQSGSSGNGSGGTSSRRNSVTDGKGKGPASRPGSLGNIAEMKGILAVRR</sequence>
<reference evidence="4 5" key="1">
    <citation type="journal article" date="2019" name="Nat. Ecol. Evol.">
        <title>Megaphylogeny resolves global patterns of mushroom evolution.</title>
        <authorList>
            <person name="Varga T."/>
            <person name="Krizsan K."/>
            <person name="Foldi C."/>
            <person name="Dima B."/>
            <person name="Sanchez-Garcia M."/>
            <person name="Sanchez-Ramirez S."/>
            <person name="Szollosi G.J."/>
            <person name="Szarkandi J.G."/>
            <person name="Papp V."/>
            <person name="Albert L."/>
            <person name="Andreopoulos W."/>
            <person name="Angelini C."/>
            <person name="Antonin V."/>
            <person name="Barry K.W."/>
            <person name="Bougher N.L."/>
            <person name="Buchanan P."/>
            <person name="Buyck B."/>
            <person name="Bense V."/>
            <person name="Catcheside P."/>
            <person name="Chovatia M."/>
            <person name="Cooper J."/>
            <person name="Damon W."/>
            <person name="Desjardin D."/>
            <person name="Finy P."/>
            <person name="Geml J."/>
            <person name="Haridas S."/>
            <person name="Hughes K."/>
            <person name="Justo A."/>
            <person name="Karasinski D."/>
            <person name="Kautmanova I."/>
            <person name="Kiss B."/>
            <person name="Kocsube S."/>
            <person name="Kotiranta H."/>
            <person name="LaButti K.M."/>
            <person name="Lechner B.E."/>
            <person name="Liimatainen K."/>
            <person name="Lipzen A."/>
            <person name="Lukacs Z."/>
            <person name="Mihaltcheva S."/>
            <person name="Morgado L.N."/>
            <person name="Niskanen T."/>
            <person name="Noordeloos M.E."/>
            <person name="Ohm R.A."/>
            <person name="Ortiz-Santana B."/>
            <person name="Ovrebo C."/>
            <person name="Racz N."/>
            <person name="Riley R."/>
            <person name="Savchenko A."/>
            <person name="Shiryaev A."/>
            <person name="Soop K."/>
            <person name="Spirin V."/>
            <person name="Szebenyi C."/>
            <person name="Tomsovsky M."/>
            <person name="Tulloss R.E."/>
            <person name="Uehling J."/>
            <person name="Grigoriev I.V."/>
            <person name="Vagvolgyi C."/>
            <person name="Papp T."/>
            <person name="Martin F.M."/>
            <person name="Miettinen O."/>
            <person name="Hibbett D.S."/>
            <person name="Nagy L.G."/>
        </authorList>
    </citation>
    <scope>NUCLEOTIDE SEQUENCE [LARGE SCALE GENOMIC DNA]</scope>
    <source>
        <strain evidence="4 5">FP101781</strain>
    </source>
</reference>
<protein>
    <recommendedName>
        <fullName evidence="3">Nephrocystin 3-like N-terminal domain-containing protein</fullName>
    </recommendedName>
</protein>
<dbReference type="InterPro" id="IPR027417">
    <property type="entry name" value="P-loop_NTPase"/>
</dbReference>
<evidence type="ECO:0000256" key="2">
    <source>
        <dbReference type="SAM" id="MobiDB-lite"/>
    </source>
</evidence>
<dbReference type="STRING" id="71717.A0A4Y7TW45"/>
<dbReference type="Proteomes" id="UP000298030">
    <property type="component" value="Unassembled WGS sequence"/>
</dbReference>
<evidence type="ECO:0000313" key="5">
    <source>
        <dbReference type="Proteomes" id="UP000298030"/>
    </source>
</evidence>
<dbReference type="EMBL" id="QPFP01000003">
    <property type="protein sequence ID" value="TEB38108.1"/>
    <property type="molecule type" value="Genomic_DNA"/>
</dbReference>
<keyword evidence="1" id="KW-0677">Repeat</keyword>
<evidence type="ECO:0000259" key="3">
    <source>
        <dbReference type="Pfam" id="PF24883"/>
    </source>
</evidence>
<dbReference type="InterPro" id="IPR056884">
    <property type="entry name" value="NPHP3-like_N"/>
</dbReference>
<dbReference type="Pfam" id="PF24883">
    <property type="entry name" value="NPHP3_N"/>
    <property type="match status" value="1"/>
</dbReference>
<evidence type="ECO:0000313" key="4">
    <source>
        <dbReference type="EMBL" id="TEB38108.1"/>
    </source>
</evidence>
<gene>
    <name evidence="4" type="ORF">FA13DRAFT_1770507</name>
</gene>
<comment type="caution">
    <text evidence="4">The sequence shown here is derived from an EMBL/GenBank/DDBJ whole genome shotgun (WGS) entry which is preliminary data.</text>
</comment>
<accession>A0A4Y7TW45</accession>
<dbReference type="SUPFAM" id="SSF52540">
    <property type="entry name" value="P-loop containing nucleoside triphosphate hydrolases"/>
    <property type="match status" value="1"/>
</dbReference>
<evidence type="ECO:0000256" key="1">
    <source>
        <dbReference type="ARBA" id="ARBA00022737"/>
    </source>
</evidence>
<dbReference type="OrthoDB" id="3048642at2759"/>
<proteinExistence type="predicted"/>
<dbReference type="Gene3D" id="3.40.50.300">
    <property type="entry name" value="P-loop containing nucleotide triphosphate hydrolases"/>
    <property type="match status" value="1"/>
</dbReference>
<dbReference type="AlphaFoldDB" id="A0A4Y7TW45"/>
<organism evidence="4 5">
    <name type="scientific">Coprinellus micaceus</name>
    <name type="common">Glistening ink-cap mushroom</name>
    <name type="synonym">Coprinus micaceus</name>
    <dbReference type="NCBI Taxonomy" id="71717"/>
    <lineage>
        <taxon>Eukaryota</taxon>
        <taxon>Fungi</taxon>
        <taxon>Dikarya</taxon>
        <taxon>Basidiomycota</taxon>
        <taxon>Agaricomycotina</taxon>
        <taxon>Agaricomycetes</taxon>
        <taxon>Agaricomycetidae</taxon>
        <taxon>Agaricales</taxon>
        <taxon>Agaricineae</taxon>
        <taxon>Psathyrellaceae</taxon>
        <taxon>Coprinellus</taxon>
    </lineage>
</organism>
<keyword evidence="5" id="KW-1185">Reference proteome</keyword>
<feature type="compositionally biased region" description="Low complexity" evidence="2">
    <location>
        <begin position="603"/>
        <end position="620"/>
    </location>
</feature>
<feature type="domain" description="Nephrocystin 3-like N-terminal" evidence="3">
    <location>
        <begin position="374"/>
        <end position="542"/>
    </location>
</feature>